<feature type="transmembrane region" description="Helical" evidence="1">
    <location>
        <begin position="71"/>
        <end position="90"/>
    </location>
</feature>
<accession>A0ABU2FQM0</accession>
<protein>
    <submittedName>
        <fullName evidence="2">ZIP family metal transporter</fullName>
    </submittedName>
</protein>
<feature type="transmembrane region" description="Helical" evidence="1">
    <location>
        <begin position="141"/>
        <end position="171"/>
    </location>
</feature>
<dbReference type="Proteomes" id="UP001268864">
    <property type="component" value="Unassembled WGS sequence"/>
</dbReference>
<keyword evidence="3" id="KW-1185">Reference proteome</keyword>
<feature type="transmembrane region" description="Helical" evidence="1">
    <location>
        <begin position="102"/>
        <end position="121"/>
    </location>
</feature>
<name>A0ABU2FQM0_9EURY</name>
<feature type="transmembrane region" description="Helical" evidence="1">
    <location>
        <begin position="270"/>
        <end position="288"/>
    </location>
</feature>
<reference evidence="2 3" key="1">
    <citation type="submission" date="2022-06" db="EMBL/GenBank/DDBJ databases">
        <title>Halomicroarcula sp. a new haloarchaeum isolate from saline soil.</title>
        <authorList>
            <person name="Strakova D."/>
            <person name="Galisteo C."/>
            <person name="Sanchez-Porro C."/>
            <person name="Ventosa A."/>
        </authorList>
    </citation>
    <scope>NUCLEOTIDE SEQUENCE [LARGE SCALE GENOMIC DNA]</scope>
    <source>
        <strain evidence="2 3">S3CR25-11</strain>
    </source>
</reference>
<keyword evidence="1" id="KW-0472">Membrane</keyword>
<comment type="caution">
    <text evidence="2">The sequence shown here is derived from an EMBL/GenBank/DDBJ whole genome shotgun (WGS) entry which is preliminary data.</text>
</comment>
<feature type="transmembrane region" description="Helical" evidence="1">
    <location>
        <begin position="41"/>
        <end position="59"/>
    </location>
</feature>
<evidence type="ECO:0000256" key="1">
    <source>
        <dbReference type="SAM" id="Phobius"/>
    </source>
</evidence>
<feature type="transmembrane region" description="Helical" evidence="1">
    <location>
        <begin position="15"/>
        <end position="34"/>
    </location>
</feature>
<evidence type="ECO:0000313" key="2">
    <source>
        <dbReference type="EMBL" id="MDS0283062.1"/>
    </source>
</evidence>
<proteinExistence type="predicted"/>
<dbReference type="RefSeq" id="WP_310900897.1">
    <property type="nucleotide sequence ID" value="NZ_JAMQOS010000004.1"/>
</dbReference>
<gene>
    <name evidence="2" type="ORF">NDI86_13095</name>
</gene>
<dbReference type="EMBL" id="JAMQOS010000004">
    <property type="protein sequence ID" value="MDS0283062.1"/>
    <property type="molecule type" value="Genomic_DNA"/>
</dbReference>
<keyword evidence="1" id="KW-1133">Transmembrane helix</keyword>
<organism evidence="2 3">
    <name type="scientific">Haloarcula onubensis</name>
    <dbReference type="NCBI Taxonomy" id="2950539"/>
    <lineage>
        <taxon>Archaea</taxon>
        <taxon>Methanobacteriati</taxon>
        <taxon>Methanobacteriota</taxon>
        <taxon>Stenosarchaea group</taxon>
        <taxon>Halobacteria</taxon>
        <taxon>Halobacteriales</taxon>
        <taxon>Haloarculaceae</taxon>
        <taxon>Haloarcula</taxon>
    </lineage>
</organism>
<evidence type="ECO:0000313" key="3">
    <source>
        <dbReference type="Proteomes" id="UP001268864"/>
    </source>
</evidence>
<sequence>MAINNESVFNNLGEYSLLGLGSVVALVLLSGLAVTGGALKVLVISWVAFAAMGLGAWLGARATATSPHRLVWGYGLASGAMVTSAAMFLVPQAMGLGTAAGTPRIGGIGIAAGIVAGYGTHTIGHRLTHLDASFDTTAAAIAAHALSAGLIIGLVYASMPTLGLLLGLAIVSHKGPAGYAAARRLVRDDKSATALLLPAAGVGLTAIPSALLPMPASPTANAVVFGFAAGIFLHVAMDFLPNCDAGSEIDEVCSLQEHSHGLLDELRTHAVGSTVVGAALVVAAWVAVSA</sequence>
<keyword evidence="1" id="KW-0812">Transmembrane</keyword>
<feature type="transmembrane region" description="Helical" evidence="1">
    <location>
        <begin position="192"/>
        <end position="214"/>
    </location>
</feature>